<dbReference type="OrthoDB" id="8388066at2"/>
<protein>
    <recommendedName>
        <fullName evidence="3">SnoaL-like domain-containing protein</fullName>
    </recommendedName>
</protein>
<dbReference type="AlphaFoldDB" id="A0A1Y3P3L5"/>
<dbReference type="RefSeq" id="WP_087271581.1">
    <property type="nucleotide sequence ID" value="NZ_JBJGBV010000022.1"/>
</dbReference>
<gene>
    <name evidence="1" type="ORF">AUC60_19725</name>
</gene>
<dbReference type="Proteomes" id="UP000195440">
    <property type="component" value="Unassembled WGS sequence"/>
</dbReference>
<accession>A0A1Y3P3L5</accession>
<dbReference type="SUPFAM" id="SSF54427">
    <property type="entry name" value="NTF2-like"/>
    <property type="match status" value="1"/>
</dbReference>
<dbReference type="InterPro" id="IPR032710">
    <property type="entry name" value="NTF2-like_dom_sf"/>
</dbReference>
<reference evidence="1 2" key="1">
    <citation type="journal article" date="2017" name="Syst. Appl. Microbiol.">
        <title>Pseudomonas caspiana sp. nov., a citrus pathogen in the Pseudomonas syringae phylogenetic group.</title>
        <authorList>
            <person name="Busquets A."/>
            <person name="Gomila M."/>
            <person name="Beiki F."/>
            <person name="Mulet M."/>
            <person name="Rahimian H."/>
            <person name="Garcia-Valdes E."/>
            <person name="Lalucat J."/>
        </authorList>
    </citation>
    <scope>NUCLEOTIDE SEQUENCE [LARGE SCALE GENOMIC DNA]</scope>
    <source>
        <strain evidence="1 2">FBF102</strain>
    </source>
</reference>
<dbReference type="EMBL" id="LOHF01000019">
    <property type="protein sequence ID" value="OUM72153.1"/>
    <property type="molecule type" value="Genomic_DNA"/>
</dbReference>
<evidence type="ECO:0008006" key="3">
    <source>
        <dbReference type="Google" id="ProtNLM"/>
    </source>
</evidence>
<keyword evidence="2" id="KW-1185">Reference proteome</keyword>
<evidence type="ECO:0000313" key="1">
    <source>
        <dbReference type="EMBL" id="OUM72153.1"/>
    </source>
</evidence>
<sequence>MPTPAQSIEHYILAKDGNRPHLLRQSFVSNATLEMVVHTGAISFPPTVEGRDGIAEVLVRRFGQTYENVYTFCIGEPPAEEATEYHCKWLVGMSDKTTGDLRFGCGQYDWQFDSGLATHLRITIEQMLVCPTAEVEPVMDWLQQVSYPWCPAGQLMSAPPLASIETVLQYLKA</sequence>
<proteinExistence type="predicted"/>
<evidence type="ECO:0000313" key="2">
    <source>
        <dbReference type="Proteomes" id="UP000195440"/>
    </source>
</evidence>
<comment type="caution">
    <text evidence="1">The sequence shown here is derived from an EMBL/GenBank/DDBJ whole genome shotgun (WGS) entry which is preliminary data.</text>
</comment>
<organism evidence="1 2">
    <name type="scientific">Pseudomonas caspiana</name>
    <dbReference type="NCBI Taxonomy" id="1451454"/>
    <lineage>
        <taxon>Bacteria</taxon>
        <taxon>Pseudomonadati</taxon>
        <taxon>Pseudomonadota</taxon>
        <taxon>Gammaproteobacteria</taxon>
        <taxon>Pseudomonadales</taxon>
        <taxon>Pseudomonadaceae</taxon>
        <taxon>Pseudomonas</taxon>
    </lineage>
</organism>
<name>A0A1Y3P3L5_9PSED</name>